<evidence type="ECO:0000313" key="4">
    <source>
        <dbReference type="Proteomes" id="UP000184267"/>
    </source>
</evidence>
<dbReference type="Pfam" id="PF06330">
    <property type="entry name" value="TRI5"/>
    <property type="match status" value="1"/>
</dbReference>
<dbReference type="InterPro" id="IPR008949">
    <property type="entry name" value="Isoprenoid_synthase_dom_sf"/>
</dbReference>
<organism evidence="3 4">
    <name type="scientific">Trametes pubescens</name>
    <name type="common">White-rot fungus</name>
    <dbReference type="NCBI Taxonomy" id="154538"/>
    <lineage>
        <taxon>Eukaryota</taxon>
        <taxon>Fungi</taxon>
        <taxon>Dikarya</taxon>
        <taxon>Basidiomycota</taxon>
        <taxon>Agaricomycotina</taxon>
        <taxon>Agaricomycetes</taxon>
        <taxon>Polyporales</taxon>
        <taxon>Polyporaceae</taxon>
        <taxon>Trametes</taxon>
    </lineage>
</organism>
<dbReference type="EMBL" id="MNAD01000777">
    <property type="protein sequence ID" value="OJT10385.1"/>
    <property type="molecule type" value="Genomic_DNA"/>
</dbReference>
<dbReference type="AlphaFoldDB" id="A0A1M2VS16"/>
<dbReference type="Proteomes" id="UP000184267">
    <property type="component" value="Unassembled WGS sequence"/>
</dbReference>
<protein>
    <recommendedName>
        <fullName evidence="5">Trichodiene synthase</fullName>
    </recommendedName>
</protein>
<evidence type="ECO:0008006" key="5">
    <source>
        <dbReference type="Google" id="ProtNLM"/>
    </source>
</evidence>
<dbReference type="OrthoDB" id="2998174at2759"/>
<gene>
    <name evidence="3" type="ORF">TRAPUB_13077</name>
</gene>
<comment type="similarity">
    <text evidence="1">Belongs to the trichodiene synthase family.</text>
</comment>
<sequence>MFVEVLPSPAGPLLVCTNGGSPIPSLVHGAHRYCLENDVGNSTPLRASPHGVQPAITPEAIQEIKETVQYFLQQCHYEYPNTPKDIALRERMALDIAAWNVDLPARFAEEVLETSCHFIETAYAHTTLEHRFFVARYCAYFVYADDLGTRCLDALRDFPRRFANREQQLDPILDRLAEMVRGAHKLWTDVGTSAIIAGTLDALTAFYIEYTTCGLAVKPGAVRYPDYLRLKSGIDPPFIAFIFMRGWRDTAESYVQLLPEMEYWIGATNDLLSFYKEELAQETNNYIHIRAAAEETSGLVILRKLAEEILDTTKRIERLAADDAELADLWYGYKQVRYCLPCCPHDE</sequence>
<accession>A0A1M2VS16</accession>
<dbReference type="STRING" id="154538.A0A1M2VS16"/>
<dbReference type="SUPFAM" id="SSF48576">
    <property type="entry name" value="Terpenoid synthases"/>
    <property type="match status" value="1"/>
</dbReference>
<keyword evidence="2" id="KW-0456">Lyase</keyword>
<dbReference type="InterPro" id="IPR024652">
    <property type="entry name" value="Trichodiene_synth"/>
</dbReference>
<keyword evidence="4" id="KW-1185">Reference proteome</keyword>
<reference evidence="3 4" key="1">
    <citation type="submission" date="2016-10" db="EMBL/GenBank/DDBJ databases">
        <title>Genome sequence of the basidiomycete white-rot fungus Trametes pubescens.</title>
        <authorList>
            <person name="Makela M.R."/>
            <person name="Granchi Z."/>
            <person name="Peng M."/>
            <person name="De Vries R.P."/>
            <person name="Grigoriev I."/>
            <person name="Riley R."/>
            <person name="Hilden K."/>
        </authorList>
    </citation>
    <scope>NUCLEOTIDE SEQUENCE [LARGE SCALE GENOMIC DNA]</scope>
    <source>
        <strain evidence="3 4">FBCC735</strain>
    </source>
</reference>
<evidence type="ECO:0000313" key="3">
    <source>
        <dbReference type="EMBL" id="OJT10385.1"/>
    </source>
</evidence>
<dbReference type="Gene3D" id="1.10.600.10">
    <property type="entry name" value="Farnesyl Diphosphate Synthase"/>
    <property type="match status" value="1"/>
</dbReference>
<dbReference type="GO" id="GO:0016838">
    <property type="term" value="F:carbon-oxygen lyase activity, acting on phosphates"/>
    <property type="evidence" value="ECO:0007669"/>
    <property type="project" value="InterPro"/>
</dbReference>
<proteinExistence type="inferred from homology"/>
<name>A0A1M2VS16_TRAPU</name>
<evidence type="ECO:0000256" key="1">
    <source>
        <dbReference type="ARBA" id="ARBA00007946"/>
    </source>
</evidence>
<comment type="caution">
    <text evidence="3">The sequence shown here is derived from an EMBL/GenBank/DDBJ whole genome shotgun (WGS) entry which is preliminary data.</text>
</comment>
<evidence type="ECO:0000256" key="2">
    <source>
        <dbReference type="ARBA" id="ARBA00023239"/>
    </source>
</evidence>
<dbReference type="OMA" id="VARYCAY"/>